<dbReference type="OrthoDB" id="9809766at2"/>
<dbReference type="AlphaFoldDB" id="A0A4Q0MM45"/>
<evidence type="ECO:0000256" key="2">
    <source>
        <dbReference type="ARBA" id="ARBA00004651"/>
    </source>
</evidence>
<dbReference type="InterPro" id="IPR003594">
    <property type="entry name" value="HATPase_dom"/>
</dbReference>
<feature type="transmembrane region" description="Helical" evidence="10">
    <location>
        <begin position="138"/>
        <end position="157"/>
    </location>
</feature>
<dbReference type="Gene3D" id="3.30.565.10">
    <property type="entry name" value="Histidine kinase-like ATPase, C-terminal domain"/>
    <property type="match status" value="1"/>
</dbReference>
<evidence type="ECO:0000256" key="5">
    <source>
        <dbReference type="ARBA" id="ARBA00022553"/>
    </source>
</evidence>
<reference evidence="14 15" key="1">
    <citation type="submission" date="2018-12" db="EMBL/GenBank/DDBJ databases">
        <title>bacterium Hansschlegelia zhihuaiae S113.</title>
        <authorList>
            <person name="He J."/>
        </authorList>
    </citation>
    <scope>NUCLEOTIDE SEQUENCE [LARGE SCALE GENOMIC DNA]</scope>
    <source>
        <strain evidence="14 15">S 113</strain>
    </source>
</reference>
<dbReference type="InterPro" id="IPR036097">
    <property type="entry name" value="HisK_dim/P_sf"/>
</dbReference>
<dbReference type="InterPro" id="IPR003661">
    <property type="entry name" value="HisK_dim/P_dom"/>
</dbReference>
<keyword evidence="8 14" id="KW-0418">Kinase</keyword>
<dbReference type="CDD" id="cd00075">
    <property type="entry name" value="HATPase"/>
    <property type="match status" value="1"/>
</dbReference>
<evidence type="ECO:0000259" key="12">
    <source>
        <dbReference type="PROSITE" id="PS50109"/>
    </source>
</evidence>
<feature type="signal peptide" evidence="11">
    <location>
        <begin position="1"/>
        <end position="28"/>
    </location>
</feature>
<keyword evidence="4" id="KW-1003">Cell membrane</keyword>
<dbReference type="EC" id="2.7.13.3" evidence="3"/>
<dbReference type="InterPro" id="IPR004358">
    <property type="entry name" value="Sig_transdc_His_kin-like_C"/>
</dbReference>
<dbReference type="SUPFAM" id="SSF158472">
    <property type="entry name" value="HAMP domain-like"/>
    <property type="match status" value="1"/>
</dbReference>
<keyword evidence="6" id="KW-0808">Transferase</keyword>
<keyword evidence="7" id="KW-0547">Nucleotide-binding</keyword>
<accession>A0A4Q0MM45</accession>
<dbReference type="GO" id="GO:0000155">
    <property type="term" value="F:phosphorelay sensor kinase activity"/>
    <property type="evidence" value="ECO:0007669"/>
    <property type="project" value="InterPro"/>
</dbReference>
<evidence type="ECO:0000313" key="15">
    <source>
        <dbReference type="Proteomes" id="UP000289708"/>
    </source>
</evidence>
<comment type="subcellular location">
    <subcellularLocation>
        <location evidence="2">Cell membrane</location>
        <topology evidence="2">Multi-pass membrane protein</topology>
    </subcellularLocation>
</comment>
<evidence type="ECO:0000256" key="3">
    <source>
        <dbReference type="ARBA" id="ARBA00012438"/>
    </source>
</evidence>
<organism evidence="14 15">
    <name type="scientific">Hansschlegelia zhihuaiae</name>
    <dbReference type="NCBI Taxonomy" id="405005"/>
    <lineage>
        <taxon>Bacteria</taxon>
        <taxon>Pseudomonadati</taxon>
        <taxon>Pseudomonadota</taxon>
        <taxon>Alphaproteobacteria</taxon>
        <taxon>Hyphomicrobiales</taxon>
        <taxon>Methylopilaceae</taxon>
        <taxon>Hansschlegelia</taxon>
    </lineage>
</organism>
<evidence type="ECO:0000313" key="14">
    <source>
        <dbReference type="EMBL" id="RXF74156.1"/>
    </source>
</evidence>
<evidence type="ECO:0000256" key="4">
    <source>
        <dbReference type="ARBA" id="ARBA00022475"/>
    </source>
</evidence>
<evidence type="ECO:0000256" key="8">
    <source>
        <dbReference type="ARBA" id="ARBA00022777"/>
    </source>
</evidence>
<dbReference type="Proteomes" id="UP000289708">
    <property type="component" value="Unassembled WGS sequence"/>
</dbReference>
<protein>
    <recommendedName>
        <fullName evidence="3">histidine kinase</fullName>
        <ecNumber evidence="3">2.7.13.3</ecNumber>
    </recommendedName>
</protein>
<dbReference type="PANTHER" id="PTHR44936:SF10">
    <property type="entry name" value="SENSOR PROTEIN RSTB"/>
    <property type="match status" value="1"/>
</dbReference>
<evidence type="ECO:0000256" key="1">
    <source>
        <dbReference type="ARBA" id="ARBA00000085"/>
    </source>
</evidence>
<dbReference type="RefSeq" id="WP_128776832.1">
    <property type="nucleotide sequence ID" value="NZ_RYFI01000005.1"/>
</dbReference>
<comment type="catalytic activity">
    <reaction evidence="1">
        <text>ATP + protein L-histidine = ADP + protein N-phospho-L-histidine.</text>
        <dbReference type="EC" id="2.7.13.3"/>
    </reaction>
</comment>
<dbReference type="SUPFAM" id="SSF55874">
    <property type="entry name" value="ATPase domain of HSP90 chaperone/DNA topoisomerase II/histidine kinase"/>
    <property type="match status" value="1"/>
</dbReference>
<evidence type="ECO:0000256" key="10">
    <source>
        <dbReference type="SAM" id="Phobius"/>
    </source>
</evidence>
<evidence type="ECO:0000259" key="13">
    <source>
        <dbReference type="PROSITE" id="PS50885"/>
    </source>
</evidence>
<dbReference type="PROSITE" id="PS50885">
    <property type="entry name" value="HAMP"/>
    <property type="match status" value="1"/>
</dbReference>
<dbReference type="InterPro" id="IPR036890">
    <property type="entry name" value="HATPase_C_sf"/>
</dbReference>
<evidence type="ECO:0000256" key="6">
    <source>
        <dbReference type="ARBA" id="ARBA00022679"/>
    </source>
</evidence>
<evidence type="ECO:0000256" key="11">
    <source>
        <dbReference type="SAM" id="SignalP"/>
    </source>
</evidence>
<evidence type="ECO:0000256" key="9">
    <source>
        <dbReference type="ARBA" id="ARBA00022840"/>
    </source>
</evidence>
<name>A0A4Q0MM45_9HYPH</name>
<keyword evidence="11" id="KW-0732">Signal</keyword>
<keyword evidence="9" id="KW-0067">ATP-binding</keyword>
<feature type="chain" id="PRO_5020703333" description="histidine kinase" evidence="11">
    <location>
        <begin position="29"/>
        <end position="414"/>
    </location>
</feature>
<dbReference type="CDD" id="cd06225">
    <property type="entry name" value="HAMP"/>
    <property type="match status" value="1"/>
</dbReference>
<dbReference type="InterPro" id="IPR005467">
    <property type="entry name" value="His_kinase_dom"/>
</dbReference>
<evidence type="ECO:0000256" key="7">
    <source>
        <dbReference type="ARBA" id="ARBA00022741"/>
    </source>
</evidence>
<dbReference type="EMBL" id="RYFI01000005">
    <property type="protein sequence ID" value="RXF74156.1"/>
    <property type="molecule type" value="Genomic_DNA"/>
</dbReference>
<dbReference type="SUPFAM" id="SSF47384">
    <property type="entry name" value="Homodimeric domain of signal transducing histidine kinase"/>
    <property type="match status" value="1"/>
</dbReference>
<dbReference type="Pfam" id="PF02518">
    <property type="entry name" value="HATPase_c"/>
    <property type="match status" value="1"/>
</dbReference>
<dbReference type="PRINTS" id="PR00344">
    <property type="entry name" value="BCTRLSENSOR"/>
</dbReference>
<dbReference type="GO" id="GO:0005524">
    <property type="term" value="F:ATP binding"/>
    <property type="evidence" value="ECO:0007669"/>
    <property type="project" value="UniProtKB-KW"/>
</dbReference>
<dbReference type="PROSITE" id="PS50109">
    <property type="entry name" value="HIS_KIN"/>
    <property type="match status" value="1"/>
</dbReference>
<comment type="caution">
    <text evidence="14">The sequence shown here is derived from an EMBL/GenBank/DDBJ whole genome shotgun (WGS) entry which is preliminary data.</text>
</comment>
<dbReference type="Pfam" id="PF00512">
    <property type="entry name" value="HisKA"/>
    <property type="match status" value="1"/>
</dbReference>
<dbReference type="GO" id="GO:0005886">
    <property type="term" value="C:plasma membrane"/>
    <property type="evidence" value="ECO:0007669"/>
    <property type="project" value="UniProtKB-SubCell"/>
</dbReference>
<dbReference type="InterPro" id="IPR050980">
    <property type="entry name" value="2C_sensor_his_kinase"/>
</dbReference>
<keyword evidence="5" id="KW-0597">Phosphoprotein</keyword>
<proteinExistence type="predicted"/>
<dbReference type="Gene3D" id="1.10.287.130">
    <property type="match status" value="1"/>
</dbReference>
<dbReference type="Pfam" id="PF00672">
    <property type="entry name" value="HAMP"/>
    <property type="match status" value="1"/>
</dbReference>
<feature type="domain" description="HAMP" evidence="13">
    <location>
        <begin position="158"/>
        <end position="210"/>
    </location>
</feature>
<dbReference type="PANTHER" id="PTHR44936">
    <property type="entry name" value="SENSOR PROTEIN CREC"/>
    <property type="match status" value="1"/>
</dbReference>
<keyword evidence="15" id="KW-1185">Reference proteome</keyword>
<dbReference type="SMART" id="SM00304">
    <property type="entry name" value="HAMP"/>
    <property type="match status" value="1"/>
</dbReference>
<dbReference type="SMART" id="SM00388">
    <property type="entry name" value="HisKA"/>
    <property type="match status" value="1"/>
</dbReference>
<keyword evidence="10" id="KW-0472">Membrane</keyword>
<keyword evidence="10" id="KW-1133">Transmembrane helix</keyword>
<gene>
    <name evidence="14" type="ORF">EK403_07240</name>
</gene>
<feature type="domain" description="Histidine kinase" evidence="12">
    <location>
        <begin position="218"/>
        <end position="414"/>
    </location>
</feature>
<dbReference type="SMART" id="SM00387">
    <property type="entry name" value="HATPase_c"/>
    <property type="match status" value="1"/>
</dbReference>
<dbReference type="InterPro" id="IPR003660">
    <property type="entry name" value="HAMP_dom"/>
</dbReference>
<sequence>MRSRLFLKIYATLLVCLVLAAASSALFARLAWDDADGWHARRDRVIAAVLPPASDPAALQSALDRLGEALDADITVFDAEGVMLAHVGKPAPADLPERLDGHERIGRPFRFATRLADGRVVAARIDPHFDNPDRGRNLLLFIALITGVTALAAYPVVRHLTRRLERLRGGVEAWGAGDLRQRVDIAGRDEVAAVAQTFNQAADTVERLVRSHGSLLANASHELRSPLARMRMALDLYEGSGGTAARDEILRSLGELDDLVEEILLASRLDHAGDAPHSEQVDLLALAAEEGAREDVAIAGEAALVKGDPRLLRRLVRNLLQNARKHGAPPVEATVRRTGGVVELSVRDHGPGVPEIERDRIFEPFYRPGGASEVSGGWGLGLALVRQIALRHGAVVGYEAPPNGGARFVVRFPG</sequence>
<keyword evidence="10" id="KW-0812">Transmembrane</keyword>
<dbReference type="CDD" id="cd00082">
    <property type="entry name" value="HisKA"/>
    <property type="match status" value="1"/>
</dbReference>